<accession>A0A059CYJ5</accession>
<dbReference type="OMA" id="LSHSHKC"/>
<dbReference type="STRING" id="71139.A0A059CYJ5"/>
<gene>
    <name evidence="6" type="ORF">EUGRSUZ_C04393</name>
</gene>
<dbReference type="Pfam" id="PF14226">
    <property type="entry name" value="DIOX_N"/>
    <property type="match status" value="1"/>
</dbReference>
<sequence>MACEADVDVPVKFPVIDISLPSTEDELQKLSSILSSCGCFQAIGHGMSVGYLDKVREVAKEFFALPDEEKQKCSRASNEVEGYGSDLVVTENQIRDCCCRLFLRVFPEDQRRLNLWPENPSDFSEILHEYALKVKSMMNHLSKAMARSLKLEENSFLNQFGDQSVMQVRFNFYPPSSRTEVFGVKPHSDRSGITVLLQDREVEGLQVLKDGAWYTVPVIPDALVVNLGDQMQIMTNGIFKSPVHRVLTNANKLRLSVALFSEPEAEKEIGPVDCLIDETRPRLYRSVRNFAAFNYECFQKGKVALEEVQI</sequence>
<dbReference type="InParanoid" id="A0A059CYJ5"/>
<dbReference type="GO" id="GO:0046872">
    <property type="term" value="F:metal ion binding"/>
    <property type="evidence" value="ECO:0007669"/>
    <property type="project" value="UniProtKB-KW"/>
</dbReference>
<protein>
    <recommendedName>
        <fullName evidence="5">Fe2OG dioxygenase domain-containing protein</fullName>
    </recommendedName>
</protein>
<dbReference type="SUPFAM" id="SSF51197">
    <property type="entry name" value="Clavaminate synthase-like"/>
    <property type="match status" value="1"/>
</dbReference>
<dbReference type="InterPro" id="IPR026992">
    <property type="entry name" value="DIOX_N"/>
</dbReference>
<dbReference type="KEGG" id="egr:108958880"/>
<comment type="similarity">
    <text evidence="1 4">Belongs to the iron/ascorbate-dependent oxidoreductase family.</text>
</comment>
<name>A0A059CYJ5_EUCGR</name>
<evidence type="ECO:0000256" key="1">
    <source>
        <dbReference type="ARBA" id="ARBA00008056"/>
    </source>
</evidence>
<evidence type="ECO:0000256" key="3">
    <source>
        <dbReference type="ARBA" id="ARBA00023004"/>
    </source>
</evidence>
<dbReference type="FunFam" id="2.60.120.330:FF:000018">
    <property type="entry name" value="2-oxoglutarate (2OG) and Fe(II)-dependent oxygenase superfamily protein"/>
    <property type="match status" value="1"/>
</dbReference>
<evidence type="ECO:0000256" key="4">
    <source>
        <dbReference type="RuleBase" id="RU003682"/>
    </source>
</evidence>
<dbReference type="InterPro" id="IPR005123">
    <property type="entry name" value="Oxoglu/Fe-dep_dioxygenase_dom"/>
</dbReference>
<dbReference type="Pfam" id="PF03171">
    <property type="entry name" value="2OG-FeII_Oxy"/>
    <property type="match status" value="1"/>
</dbReference>
<dbReference type="PROSITE" id="PS51471">
    <property type="entry name" value="FE2OG_OXY"/>
    <property type="match status" value="1"/>
</dbReference>
<keyword evidence="2 4" id="KW-0479">Metal-binding</keyword>
<dbReference type="EMBL" id="KK198755">
    <property type="protein sequence ID" value="KCW83010.1"/>
    <property type="molecule type" value="Genomic_DNA"/>
</dbReference>
<dbReference type="Gene3D" id="2.60.120.330">
    <property type="entry name" value="B-lactam Antibiotic, Isopenicillin N Synthase, Chain"/>
    <property type="match status" value="1"/>
</dbReference>
<feature type="domain" description="Fe2OG dioxygenase" evidence="5">
    <location>
        <begin position="164"/>
        <end position="263"/>
    </location>
</feature>
<dbReference type="GO" id="GO:0016491">
    <property type="term" value="F:oxidoreductase activity"/>
    <property type="evidence" value="ECO:0007669"/>
    <property type="project" value="UniProtKB-KW"/>
</dbReference>
<dbReference type="Gramene" id="KCW83010">
    <property type="protein sequence ID" value="KCW83010"/>
    <property type="gene ID" value="EUGRSUZ_C04393"/>
</dbReference>
<keyword evidence="3 4" id="KW-0408">Iron</keyword>
<dbReference type="OrthoDB" id="288590at2759"/>
<proteinExistence type="inferred from homology"/>
<dbReference type="PANTHER" id="PTHR47991">
    <property type="entry name" value="OXOGLUTARATE/IRON-DEPENDENT DIOXYGENASE"/>
    <property type="match status" value="1"/>
</dbReference>
<dbReference type="InterPro" id="IPR050295">
    <property type="entry name" value="Plant_2OG-oxidoreductases"/>
</dbReference>
<evidence type="ECO:0000256" key="2">
    <source>
        <dbReference type="ARBA" id="ARBA00022723"/>
    </source>
</evidence>
<dbReference type="AlphaFoldDB" id="A0A059CYJ5"/>
<keyword evidence="4" id="KW-0560">Oxidoreductase</keyword>
<dbReference type="InterPro" id="IPR027443">
    <property type="entry name" value="IPNS-like_sf"/>
</dbReference>
<evidence type="ECO:0000259" key="5">
    <source>
        <dbReference type="PROSITE" id="PS51471"/>
    </source>
</evidence>
<dbReference type="InterPro" id="IPR044861">
    <property type="entry name" value="IPNS-like_FE2OG_OXY"/>
</dbReference>
<organism evidence="6">
    <name type="scientific">Eucalyptus grandis</name>
    <name type="common">Flooded gum</name>
    <dbReference type="NCBI Taxonomy" id="71139"/>
    <lineage>
        <taxon>Eukaryota</taxon>
        <taxon>Viridiplantae</taxon>
        <taxon>Streptophyta</taxon>
        <taxon>Embryophyta</taxon>
        <taxon>Tracheophyta</taxon>
        <taxon>Spermatophyta</taxon>
        <taxon>Magnoliopsida</taxon>
        <taxon>eudicotyledons</taxon>
        <taxon>Gunneridae</taxon>
        <taxon>Pentapetalae</taxon>
        <taxon>rosids</taxon>
        <taxon>malvids</taxon>
        <taxon>Myrtales</taxon>
        <taxon>Myrtaceae</taxon>
        <taxon>Myrtoideae</taxon>
        <taxon>Eucalypteae</taxon>
        <taxon>Eucalyptus</taxon>
    </lineage>
</organism>
<evidence type="ECO:0000313" key="6">
    <source>
        <dbReference type="EMBL" id="KCW83010.1"/>
    </source>
</evidence>
<reference evidence="6" key="1">
    <citation type="submission" date="2013-07" db="EMBL/GenBank/DDBJ databases">
        <title>The genome of Eucalyptus grandis.</title>
        <authorList>
            <person name="Schmutz J."/>
            <person name="Hayes R."/>
            <person name="Myburg A."/>
            <person name="Tuskan G."/>
            <person name="Grattapaglia D."/>
            <person name="Rokhsar D.S."/>
        </authorList>
    </citation>
    <scope>NUCLEOTIDE SEQUENCE</scope>
    <source>
        <tissue evidence="6">Leaf extractions</tissue>
    </source>
</reference>